<sequence>MDIEEENKSRGANRGRRIPNPEGVARELEARCQELGIRVIYDDLRGEGGICRVRDRLMVIINRRVSVQTRIRILETALQRAERSVFVSPAEKSQPGQTAVADPAGVRKKGN</sequence>
<reference evidence="3" key="1">
    <citation type="journal article" date="2020" name="mSystems">
        <title>Genome- and Community-Level Interaction Insights into Carbon Utilization and Element Cycling Functions of Hydrothermarchaeota in Hydrothermal Sediment.</title>
        <authorList>
            <person name="Zhou Z."/>
            <person name="Liu Y."/>
            <person name="Xu W."/>
            <person name="Pan J."/>
            <person name="Luo Z.H."/>
            <person name="Li M."/>
        </authorList>
    </citation>
    <scope>NUCLEOTIDE SEQUENCE [LARGE SCALE GENOMIC DNA]</scope>
    <source>
        <strain evidence="2">SpSt-265</strain>
        <strain evidence="3">SpSt-465</strain>
    </source>
</reference>
<evidence type="ECO:0000256" key="1">
    <source>
        <dbReference type="SAM" id="MobiDB-lite"/>
    </source>
</evidence>
<name>A0A7C3J1G3_UNCW3</name>
<evidence type="ECO:0000313" key="3">
    <source>
        <dbReference type="EMBL" id="HFJ53224.1"/>
    </source>
</evidence>
<feature type="region of interest" description="Disordered" evidence="1">
    <location>
        <begin position="1"/>
        <end position="23"/>
    </location>
</feature>
<proteinExistence type="predicted"/>
<dbReference type="EMBL" id="DSLG01000007">
    <property type="protein sequence ID" value="HEA87473.1"/>
    <property type="molecule type" value="Genomic_DNA"/>
</dbReference>
<gene>
    <name evidence="2" type="ORF">ENP94_05620</name>
    <name evidence="3" type="ORF">ENS16_00835</name>
</gene>
<comment type="caution">
    <text evidence="3">The sequence shown here is derived from an EMBL/GenBank/DDBJ whole genome shotgun (WGS) entry which is preliminary data.</text>
</comment>
<accession>A0A7C3J1G3</accession>
<feature type="region of interest" description="Disordered" evidence="1">
    <location>
        <begin position="86"/>
        <end position="111"/>
    </location>
</feature>
<dbReference type="AlphaFoldDB" id="A0A7C3J1G3"/>
<organism evidence="3">
    <name type="scientific">candidate division WOR-3 bacterium</name>
    <dbReference type="NCBI Taxonomy" id="2052148"/>
    <lineage>
        <taxon>Bacteria</taxon>
        <taxon>Bacteria division WOR-3</taxon>
    </lineage>
</organism>
<evidence type="ECO:0000313" key="2">
    <source>
        <dbReference type="EMBL" id="HEA87473.1"/>
    </source>
</evidence>
<dbReference type="EMBL" id="DSTU01000001">
    <property type="protein sequence ID" value="HFJ53224.1"/>
    <property type="molecule type" value="Genomic_DNA"/>
</dbReference>
<protein>
    <submittedName>
        <fullName evidence="3">Uncharacterized protein</fullName>
    </submittedName>
</protein>